<feature type="binding site" evidence="7">
    <location>
        <position position="96"/>
    </location>
    <ligand>
        <name>Zn(2+)</name>
        <dbReference type="ChEBI" id="CHEBI:29105"/>
    </ligand>
</feature>
<evidence type="ECO:0000256" key="2">
    <source>
        <dbReference type="ARBA" id="ARBA00012925"/>
    </source>
</evidence>
<dbReference type="InterPro" id="IPR036874">
    <property type="entry name" value="Carbonic_anhydrase_sf"/>
</dbReference>
<protein>
    <recommendedName>
        <fullName evidence="2">carbonic anhydrase</fullName>
        <ecNumber evidence="2">4.2.1.1</ecNumber>
    </recommendedName>
</protein>
<comment type="similarity">
    <text evidence="1">Belongs to the beta-class carbonic anhydrase family.</text>
</comment>
<gene>
    <name evidence="8" type="ORF">RJ53_04810</name>
</gene>
<dbReference type="SMART" id="SM00947">
    <property type="entry name" value="Pro_CA"/>
    <property type="match status" value="1"/>
</dbReference>
<dbReference type="GO" id="GO:0004089">
    <property type="term" value="F:carbonate dehydratase activity"/>
    <property type="evidence" value="ECO:0007669"/>
    <property type="project" value="UniProtKB-EC"/>
</dbReference>
<evidence type="ECO:0000256" key="7">
    <source>
        <dbReference type="PIRSR" id="PIRSR601765-2"/>
    </source>
</evidence>
<name>A0A8J7W9X3_9EURY</name>
<comment type="caution">
    <text evidence="8">The sequence shown here is derived from an EMBL/GenBank/DDBJ whole genome shotgun (WGS) entry which is preliminary data.</text>
</comment>
<accession>A0A8J7W9X3</accession>
<feature type="binding site" evidence="7">
    <location>
        <position position="99"/>
    </location>
    <ligand>
        <name>Zn(2+)</name>
        <dbReference type="ChEBI" id="CHEBI:29105"/>
    </ligand>
</feature>
<evidence type="ECO:0000256" key="4">
    <source>
        <dbReference type="ARBA" id="ARBA00022833"/>
    </source>
</evidence>
<dbReference type="PANTHER" id="PTHR11002:SF76">
    <property type="entry name" value="CARBONIC ANHYDRASE"/>
    <property type="match status" value="1"/>
</dbReference>
<dbReference type="PROSITE" id="PS00704">
    <property type="entry name" value="PROK_CO2_ANHYDRASE_1"/>
    <property type="match status" value="1"/>
</dbReference>
<evidence type="ECO:0000256" key="3">
    <source>
        <dbReference type="ARBA" id="ARBA00022723"/>
    </source>
</evidence>
<evidence type="ECO:0000313" key="9">
    <source>
        <dbReference type="Proteomes" id="UP000730161"/>
    </source>
</evidence>
<keyword evidence="5" id="KW-0456">Lyase</keyword>
<dbReference type="OrthoDB" id="24878at2157"/>
<keyword evidence="3 7" id="KW-0479">Metal-binding</keyword>
<dbReference type="Gene3D" id="3.40.1050.10">
    <property type="entry name" value="Carbonic anhydrase"/>
    <property type="match status" value="1"/>
</dbReference>
<dbReference type="InterPro" id="IPR001765">
    <property type="entry name" value="Carbonic_anhydrase"/>
</dbReference>
<dbReference type="SUPFAM" id="SSF53056">
    <property type="entry name" value="beta-carbonic anhydrase, cab"/>
    <property type="match status" value="1"/>
</dbReference>
<dbReference type="GO" id="GO:0015976">
    <property type="term" value="P:carbon utilization"/>
    <property type="evidence" value="ECO:0007669"/>
    <property type="project" value="InterPro"/>
</dbReference>
<dbReference type="EC" id="4.2.1.1" evidence="2"/>
<dbReference type="Proteomes" id="UP000730161">
    <property type="component" value="Unassembled WGS sequence"/>
</dbReference>
<evidence type="ECO:0000313" key="8">
    <source>
        <dbReference type="EMBL" id="MBR1368868.1"/>
    </source>
</evidence>
<dbReference type="PANTHER" id="PTHR11002">
    <property type="entry name" value="CARBONIC ANHYDRASE"/>
    <property type="match status" value="1"/>
</dbReference>
<dbReference type="GO" id="GO:0008270">
    <property type="term" value="F:zinc ion binding"/>
    <property type="evidence" value="ECO:0007669"/>
    <property type="project" value="InterPro"/>
</dbReference>
<reference evidence="8" key="1">
    <citation type="submission" date="2014-12" db="EMBL/GenBank/DDBJ databases">
        <authorList>
            <person name="Huang H.-H."/>
            <person name="Chen S.-C."/>
            <person name="Lai M.-C."/>
        </authorList>
    </citation>
    <scope>NUCLEOTIDE SEQUENCE</scope>
    <source>
        <strain evidence="8">K1F9705b</strain>
    </source>
</reference>
<sequence length="193" mass="21777">MIEEFIKGNKSFIENDFEKDPARYDALASSQSPKALWIGCADSRIEPERITDADAGELFVHRNIANIVPVGDWNFAAVLEYAVAHLRVPGIVICGHSDCGGIKALDKEMDDAYIPLWIDNAREAKRRVDARMAAPTTPEEAKNRLTEMEKENIRLQIEHLRTYPIVKKAEADKKVEIYGVYYDLATGLLEEVQ</sequence>
<keyword evidence="4 7" id="KW-0862">Zinc</keyword>
<dbReference type="Pfam" id="PF00484">
    <property type="entry name" value="Pro_CA"/>
    <property type="match status" value="1"/>
</dbReference>
<keyword evidence="9" id="KW-1185">Reference proteome</keyword>
<feature type="binding site" evidence="7">
    <location>
        <position position="40"/>
    </location>
    <ligand>
        <name>Zn(2+)</name>
        <dbReference type="ChEBI" id="CHEBI:29105"/>
    </ligand>
</feature>
<dbReference type="EMBL" id="JWHL01000005">
    <property type="protein sequence ID" value="MBR1368868.1"/>
    <property type="molecule type" value="Genomic_DNA"/>
</dbReference>
<evidence type="ECO:0000256" key="5">
    <source>
        <dbReference type="ARBA" id="ARBA00023239"/>
    </source>
</evidence>
<dbReference type="PROSITE" id="PS00705">
    <property type="entry name" value="PROK_CO2_ANHYDRASE_2"/>
    <property type="match status" value="1"/>
</dbReference>
<evidence type="ECO:0000256" key="6">
    <source>
        <dbReference type="ARBA" id="ARBA00048348"/>
    </source>
</evidence>
<proteinExistence type="inferred from homology"/>
<organism evidence="8 9">
    <name type="scientific">Methanocalculus chunghsingensis</name>
    <dbReference type="NCBI Taxonomy" id="156457"/>
    <lineage>
        <taxon>Archaea</taxon>
        <taxon>Methanobacteriati</taxon>
        <taxon>Methanobacteriota</taxon>
        <taxon>Stenosarchaea group</taxon>
        <taxon>Methanomicrobia</taxon>
        <taxon>Methanomicrobiales</taxon>
        <taxon>Methanocalculaceae</taxon>
        <taxon>Methanocalculus</taxon>
    </lineage>
</organism>
<comment type="catalytic activity">
    <reaction evidence="6">
        <text>hydrogencarbonate + H(+) = CO2 + H2O</text>
        <dbReference type="Rhea" id="RHEA:10748"/>
        <dbReference type="ChEBI" id="CHEBI:15377"/>
        <dbReference type="ChEBI" id="CHEBI:15378"/>
        <dbReference type="ChEBI" id="CHEBI:16526"/>
        <dbReference type="ChEBI" id="CHEBI:17544"/>
        <dbReference type="EC" id="4.2.1.1"/>
    </reaction>
</comment>
<dbReference type="InterPro" id="IPR015892">
    <property type="entry name" value="Carbonic_anhydrase_CS"/>
</dbReference>
<dbReference type="AlphaFoldDB" id="A0A8J7W9X3"/>
<dbReference type="RefSeq" id="WP_211530519.1">
    <property type="nucleotide sequence ID" value="NZ_JWHL01000005.1"/>
</dbReference>
<comment type="cofactor">
    <cofactor evidence="7">
        <name>Zn(2+)</name>
        <dbReference type="ChEBI" id="CHEBI:29105"/>
    </cofactor>
    <text evidence="7">Binds 1 zinc ion per subunit.</text>
</comment>
<evidence type="ECO:0000256" key="1">
    <source>
        <dbReference type="ARBA" id="ARBA00006217"/>
    </source>
</evidence>